<evidence type="ECO:0000313" key="2">
    <source>
        <dbReference type="EMBL" id="KAF5664712.1"/>
    </source>
</evidence>
<comment type="caution">
    <text evidence="2">The sequence shown here is derived from an EMBL/GenBank/DDBJ whole genome shotgun (WGS) entry which is preliminary data.</text>
</comment>
<evidence type="ECO:0000256" key="1">
    <source>
        <dbReference type="SAM" id="MobiDB-lite"/>
    </source>
</evidence>
<dbReference type="GO" id="GO:0016787">
    <property type="term" value="F:hydrolase activity"/>
    <property type="evidence" value="ECO:0007669"/>
    <property type="project" value="UniProtKB-KW"/>
</dbReference>
<dbReference type="OrthoDB" id="5184961at2759"/>
<organism evidence="2 3">
    <name type="scientific">Fusarium heterosporum</name>
    <dbReference type="NCBI Taxonomy" id="42747"/>
    <lineage>
        <taxon>Eukaryota</taxon>
        <taxon>Fungi</taxon>
        <taxon>Dikarya</taxon>
        <taxon>Ascomycota</taxon>
        <taxon>Pezizomycotina</taxon>
        <taxon>Sordariomycetes</taxon>
        <taxon>Hypocreomycetidae</taxon>
        <taxon>Hypocreales</taxon>
        <taxon>Nectriaceae</taxon>
        <taxon>Fusarium</taxon>
        <taxon>Fusarium heterosporum species complex</taxon>
    </lineage>
</organism>
<feature type="region of interest" description="Disordered" evidence="1">
    <location>
        <begin position="1"/>
        <end position="28"/>
    </location>
</feature>
<accession>A0A8H5WJ59</accession>
<proteinExistence type="predicted"/>
<keyword evidence="2" id="KW-0378">Hydrolase</keyword>
<dbReference type="EMBL" id="JAAGWQ010000132">
    <property type="protein sequence ID" value="KAF5664712.1"/>
    <property type="molecule type" value="Genomic_DNA"/>
</dbReference>
<reference evidence="2 3" key="1">
    <citation type="submission" date="2020-05" db="EMBL/GenBank/DDBJ databases">
        <title>Identification and distribution of gene clusters putatively required for synthesis of sphingolipid metabolism inhibitors in phylogenetically diverse species of the filamentous fungus Fusarium.</title>
        <authorList>
            <person name="Kim H.-S."/>
            <person name="Busman M."/>
            <person name="Brown D.W."/>
            <person name="Divon H."/>
            <person name="Uhlig S."/>
            <person name="Proctor R.H."/>
        </authorList>
    </citation>
    <scope>NUCLEOTIDE SEQUENCE [LARGE SCALE GENOMIC DNA]</scope>
    <source>
        <strain evidence="2 3">NRRL 20693</strain>
    </source>
</reference>
<name>A0A8H5WJ59_FUSHE</name>
<dbReference type="AlphaFoldDB" id="A0A8H5WJ59"/>
<protein>
    <submittedName>
        <fullName evidence="2">Alpha beta-hydrolase</fullName>
    </submittedName>
</protein>
<gene>
    <name evidence="2" type="ORF">FHETE_6984</name>
</gene>
<keyword evidence="3" id="KW-1185">Reference proteome</keyword>
<evidence type="ECO:0000313" key="3">
    <source>
        <dbReference type="Proteomes" id="UP000567885"/>
    </source>
</evidence>
<feature type="region of interest" description="Disordered" evidence="1">
    <location>
        <begin position="148"/>
        <end position="167"/>
    </location>
</feature>
<dbReference type="Proteomes" id="UP000567885">
    <property type="component" value="Unassembled WGS sequence"/>
</dbReference>
<sequence length="650" mass="72295">MGCSSSTPVGDDPRAPRPARKNQAHEKPNFENLTLPEVTWERIEEWSDIICDYEKNAIEAGRQDEFSDAFNKLLYVLMRSFLETLYPECESNDTIEDLGLPHVCMSAGPCSGDDGCEFFTGGVTVYDASGSGIVHASATMVAKLSRHSNAAEGHDTTAPGTKEQPRLVPGADIDSLEMRGAKRAALQQLSYLKSNGVNARHASVFVFVGADCFSCRFDPSPKPPTITPLTLDRPKILTKTMNEIVQDTKRAPDLFRGMFAPTWFRQVVRDMSLGFEGSTVWDEGQLPFKLPNGRMYHQPTRLLVTRVYKKMTEGVEEMTFTVTPPLFPGDSTPSDSVTLVRKVDPTKEPGGIVRIALIIGIDKGVVWPKIDDYSKTSTMAAGEKAVLEYAKRLYEKGIIERCGIRVYMGTDESLFKLIGDPQTSNSQERRLPHHSEMKEIAAAPRMPQQPLEDRSLATDFNLSISVQPQHALWASESQFQAVKRYMAEKAKTETPEELYKQAMVTMPSAAKRYLDHIFPGCEISIEGAFPVVLPDGTESGDSEAILVVARDLKQEPTSVVAAINVVPCPSGPGDGSDLWSDKVWIDTPQMKAADDRLLELLKRWHVQGKVSKLDCMAQTMMAKDVTIYKFVDGERFEDYSDERMQQLNWG</sequence>